<keyword evidence="2" id="KW-1133">Transmembrane helix</keyword>
<dbReference type="GO" id="GO:0005794">
    <property type="term" value="C:Golgi apparatus"/>
    <property type="evidence" value="ECO:0007669"/>
    <property type="project" value="TreeGrafter"/>
</dbReference>
<protein>
    <submittedName>
        <fullName evidence="3">Uncharacterized protein</fullName>
    </submittedName>
</protein>
<feature type="region of interest" description="Disordered" evidence="1">
    <location>
        <begin position="72"/>
        <end position="94"/>
    </location>
</feature>
<feature type="compositionally biased region" description="Basic and acidic residues" evidence="1">
    <location>
        <begin position="424"/>
        <end position="436"/>
    </location>
</feature>
<gene>
    <name evidence="3" type="ORF">BS47DRAFT_1333016</name>
</gene>
<feature type="region of interest" description="Disordered" evidence="1">
    <location>
        <begin position="1"/>
        <end position="54"/>
    </location>
</feature>
<organism evidence="3 4">
    <name type="scientific">Hydnum rufescens UP504</name>
    <dbReference type="NCBI Taxonomy" id="1448309"/>
    <lineage>
        <taxon>Eukaryota</taxon>
        <taxon>Fungi</taxon>
        <taxon>Dikarya</taxon>
        <taxon>Basidiomycota</taxon>
        <taxon>Agaricomycotina</taxon>
        <taxon>Agaricomycetes</taxon>
        <taxon>Cantharellales</taxon>
        <taxon>Hydnaceae</taxon>
        <taxon>Hydnum</taxon>
    </lineage>
</organism>
<evidence type="ECO:0000313" key="3">
    <source>
        <dbReference type="EMBL" id="KAF9507859.1"/>
    </source>
</evidence>
<keyword evidence="2" id="KW-0472">Membrane</keyword>
<dbReference type="PANTHER" id="PTHR34391">
    <property type="entry name" value="UPF0658 GOLGI APPARATUS MEMBRANE PROTEIN C1952.10C-RELATED"/>
    <property type="match status" value="1"/>
</dbReference>
<feature type="transmembrane region" description="Helical" evidence="2">
    <location>
        <begin position="222"/>
        <end position="247"/>
    </location>
</feature>
<keyword evidence="4" id="KW-1185">Reference proteome</keyword>
<feature type="compositionally biased region" description="Polar residues" evidence="1">
    <location>
        <begin position="1"/>
        <end position="14"/>
    </location>
</feature>
<dbReference type="InterPro" id="IPR040410">
    <property type="entry name" value="UPF0658_Golgi"/>
</dbReference>
<dbReference type="OrthoDB" id="2448307at2759"/>
<name>A0A9P6AL46_9AGAM</name>
<accession>A0A9P6AL46</accession>
<feature type="transmembrane region" description="Helical" evidence="2">
    <location>
        <begin position="377"/>
        <end position="401"/>
    </location>
</feature>
<keyword evidence="2" id="KW-0812">Transmembrane</keyword>
<feature type="transmembrane region" description="Helical" evidence="2">
    <location>
        <begin position="191"/>
        <end position="210"/>
    </location>
</feature>
<feature type="transmembrane region" description="Helical" evidence="2">
    <location>
        <begin position="336"/>
        <end position="357"/>
    </location>
</feature>
<feature type="region of interest" description="Disordered" evidence="1">
    <location>
        <begin position="411"/>
        <end position="436"/>
    </location>
</feature>
<evidence type="ECO:0000256" key="2">
    <source>
        <dbReference type="SAM" id="Phobius"/>
    </source>
</evidence>
<comment type="caution">
    <text evidence="3">The sequence shown here is derived from an EMBL/GenBank/DDBJ whole genome shotgun (WGS) entry which is preliminary data.</text>
</comment>
<feature type="transmembrane region" description="Helical" evidence="2">
    <location>
        <begin position="161"/>
        <end position="184"/>
    </location>
</feature>
<sequence length="436" mass="49638">MATRQPYPQISSTDLLHDAYGSNRPQSDYEPDRKQSFDATSQSSAPYPPPKFFPLPHKTSASASNFSLALTDDGTERHLNTNGPNWYPPPRSGKREKRSAFFQTVFPKSLACRLYLIIVLIETLLDLVIEGCILSQVDRAADHSQHQTKPSNTQVLVKNQIPVYLGIFFMAHIFQFVLALDAVYHRNTLQFGFLTIFNALFFAYSVIQIFEVRTFVTSASSGFIPISALTIAIPVVIALAQIAYMALAWQIYREFGWSVYKLIGADRRVKRMYAQYQIFECLVRFDIIFWLGFSVQLVALVLKKGDFEFYLTIAALPLSLLLLFAGHLAARYENRWMMGSFIAGCVAALVYFCYKFFRIWTQRFTPTFMDVYKSLSTFSCISIVLLVITFIWSIIVFQNFGNGLKQHMSKKNSSGQGLEMGPGGRKEINRNRMSIE</sequence>
<dbReference type="AlphaFoldDB" id="A0A9P6AL46"/>
<feature type="transmembrane region" description="Helical" evidence="2">
    <location>
        <begin position="309"/>
        <end position="329"/>
    </location>
</feature>
<feature type="transmembrane region" description="Helical" evidence="2">
    <location>
        <begin position="281"/>
        <end position="303"/>
    </location>
</feature>
<evidence type="ECO:0000256" key="1">
    <source>
        <dbReference type="SAM" id="MobiDB-lite"/>
    </source>
</evidence>
<dbReference type="PANTHER" id="PTHR34391:SF2">
    <property type="entry name" value="TRP C-TERMINAL DOMAIN-CONTAINING PROTEIN"/>
    <property type="match status" value="1"/>
</dbReference>
<dbReference type="Proteomes" id="UP000886523">
    <property type="component" value="Unassembled WGS sequence"/>
</dbReference>
<proteinExistence type="predicted"/>
<evidence type="ECO:0000313" key="4">
    <source>
        <dbReference type="Proteomes" id="UP000886523"/>
    </source>
</evidence>
<reference evidence="3" key="1">
    <citation type="journal article" date="2020" name="Nat. Commun.">
        <title>Large-scale genome sequencing of mycorrhizal fungi provides insights into the early evolution of symbiotic traits.</title>
        <authorList>
            <person name="Miyauchi S."/>
            <person name="Kiss E."/>
            <person name="Kuo A."/>
            <person name="Drula E."/>
            <person name="Kohler A."/>
            <person name="Sanchez-Garcia M."/>
            <person name="Morin E."/>
            <person name="Andreopoulos B."/>
            <person name="Barry K.W."/>
            <person name="Bonito G."/>
            <person name="Buee M."/>
            <person name="Carver A."/>
            <person name="Chen C."/>
            <person name="Cichocki N."/>
            <person name="Clum A."/>
            <person name="Culley D."/>
            <person name="Crous P.W."/>
            <person name="Fauchery L."/>
            <person name="Girlanda M."/>
            <person name="Hayes R.D."/>
            <person name="Keri Z."/>
            <person name="LaButti K."/>
            <person name="Lipzen A."/>
            <person name="Lombard V."/>
            <person name="Magnuson J."/>
            <person name="Maillard F."/>
            <person name="Murat C."/>
            <person name="Nolan M."/>
            <person name="Ohm R.A."/>
            <person name="Pangilinan J."/>
            <person name="Pereira M.F."/>
            <person name="Perotto S."/>
            <person name="Peter M."/>
            <person name="Pfister S."/>
            <person name="Riley R."/>
            <person name="Sitrit Y."/>
            <person name="Stielow J.B."/>
            <person name="Szollosi G."/>
            <person name="Zifcakova L."/>
            <person name="Stursova M."/>
            <person name="Spatafora J.W."/>
            <person name="Tedersoo L."/>
            <person name="Vaario L.M."/>
            <person name="Yamada A."/>
            <person name="Yan M."/>
            <person name="Wang P."/>
            <person name="Xu J."/>
            <person name="Bruns T."/>
            <person name="Baldrian P."/>
            <person name="Vilgalys R."/>
            <person name="Dunand C."/>
            <person name="Henrissat B."/>
            <person name="Grigoriev I.V."/>
            <person name="Hibbett D."/>
            <person name="Nagy L.G."/>
            <person name="Martin F.M."/>
        </authorList>
    </citation>
    <scope>NUCLEOTIDE SEQUENCE</scope>
    <source>
        <strain evidence="3">UP504</strain>
    </source>
</reference>
<dbReference type="EMBL" id="MU129070">
    <property type="protein sequence ID" value="KAF9507859.1"/>
    <property type="molecule type" value="Genomic_DNA"/>
</dbReference>